<dbReference type="GO" id="GO:0008686">
    <property type="term" value="F:3,4-dihydroxy-2-butanone-4-phosphate synthase activity"/>
    <property type="evidence" value="ECO:0007669"/>
    <property type="project" value="UniProtKB-EC"/>
</dbReference>
<evidence type="ECO:0000256" key="3">
    <source>
        <dbReference type="ARBA" id="ARBA00022619"/>
    </source>
</evidence>
<keyword evidence="5 6" id="KW-0456">Lyase</keyword>
<comment type="similarity">
    <text evidence="5">Belongs to the DHBP synthase family.</text>
</comment>
<sequence length="218" mass="23449">MTVMEQSTGTPERLMAVEQAIEVFADGGFVIVFDGESRENEGDLMIAAEHTDESALKEMLDHTSGVICAALPDERAAELRLPQMVDDNTGLHETAFTVSVDLRAGGTTGISAAERARTIRALADPATAPEDLGRPGHIFPVRAVPGGVLQRDGHTEAAVDLSRLAGLSGVTTMCEVVNPDWTMARYEDLSRLAARRLLPLISVRDVAAYRLARAARRL</sequence>
<gene>
    <name evidence="6" type="primary">ribB</name>
    <name evidence="6" type="ORF">IHE55_15275</name>
</gene>
<dbReference type="NCBIfam" id="TIGR00506">
    <property type="entry name" value="ribB"/>
    <property type="match status" value="1"/>
</dbReference>
<proteinExistence type="inferred from homology"/>
<evidence type="ECO:0000256" key="4">
    <source>
        <dbReference type="ARBA" id="ARBA00022723"/>
    </source>
</evidence>
<dbReference type="PANTHER" id="PTHR21327:SF18">
    <property type="entry name" value="3,4-DIHYDROXY-2-BUTANONE 4-PHOSPHATE SYNTHASE"/>
    <property type="match status" value="1"/>
</dbReference>
<name>A0ABS0NLK0_9ACTN</name>
<evidence type="ECO:0000256" key="1">
    <source>
        <dbReference type="ARBA" id="ARBA00002284"/>
    </source>
</evidence>
<keyword evidence="3 5" id="KW-0686">Riboflavin biosynthesis</keyword>
<dbReference type="PANTHER" id="PTHR21327">
    <property type="entry name" value="GTP CYCLOHYDROLASE II-RELATED"/>
    <property type="match status" value="1"/>
</dbReference>
<keyword evidence="5" id="KW-0460">Magnesium</keyword>
<comment type="pathway">
    <text evidence="2 5">Cofactor biosynthesis; riboflavin biosynthesis; 2-hydroxy-3-oxobutyl phosphate from D-ribulose 5-phosphate: step 1/1.</text>
</comment>
<dbReference type="RefSeq" id="WP_197989535.1">
    <property type="nucleotide sequence ID" value="NZ_JACYXC010000001.1"/>
</dbReference>
<keyword evidence="7" id="KW-1185">Reference proteome</keyword>
<comment type="catalytic activity">
    <reaction evidence="5">
        <text>D-ribulose 5-phosphate = (2S)-2-hydroxy-3-oxobutyl phosphate + formate + H(+)</text>
        <dbReference type="Rhea" id="RHEA:18457"/>
        <dbReference type="ChEBI" id="CHEBI:15378"/>
        <dbReference type="ChEBI" id="CHEBI:15740"/>
        <dbReference type="ChEBI" id="CHEBI:58121"/>
        <dbReference type="ChEBI" id="CHEBI:58830"/>
        <dbReference type="EC" id="4.1.99.12"/>
    </reaction>
</comment>
<comment type="subunit">
    <text evidence="5">Homodimer.</text>
</comment>
<dbReference type="Pfam" id="PF00926">
    <property type="entry name" value="DHBP_synthase"/>
    <property type="match status" value="1"/>
</dbReference>
<dbReference type="InterPro" id="IPR000422">
    <property type="entry name" value="DHBP_synthase_RibB"/>
</dbReference>
<dbReference type="Gene3D" id="3.90.870.10">
    <property type="entry name" value="DHBP synthase"/>
    <property type="match status" value="1"/>
</dbReference>
<evidence type="ECO:0000256" key="5">
    <source>
        <dbReference type="RuleBase" id="RU003843"/>
    </source>
</evidence>
<dbReference type="InterPro" id="IPR017945">
    <property type="entry name" value="DHBP_synth_RibB-like_a/b_dom"/>
</dbReference>
<dbReference type="SUPFAM" id="SSF55821">
    <property type="entry name" value="YrdC/RibB"/>
    <property type="match status" value="1"/>
</dbReference>
<keyword evidence="4 5" id="KW-0479">Metal-binding</keyword>
<evidence type="ECO:0000256" key="2">
    <source>
        <dbReference type="ARBA" id="ARBA00004904"/>
    </source>
</evidence>
<organism evidence="6 7">
    <name type="scientific">Streptomyces pactum</name>
    <dbReference type="NCBI Taxonomy" id="68249"/>
    <lineage>
        <taxon>Bacteria</taxon>
        <taxon>Bacillati</taxon>
        <taxon>Actinomycetota</taxon>
        <taxon>Actinomycetes</taxon>
        <taxon>Kitasatosporales</taxon>
        <taxon>Streptomycetaceae</taxon>
        <taxon>Streptomyces</taxon>
    </lineage>
</organism>
<dbReference type="Proteomes" id="UP000807371">
    <property type="component" value="Unassembled WGS sequence"/>
</dbReference>
<evidence type="ECO:0000313" key="7">
    <source>
        <dbReference type="Proteomes" id="UP000807371"/>
    </source>
</evidence>
<comment type="caution">
    <text evidence="6">The sequence shown here is derived from an EMBL/GenBank/DDBJ whole genome shotgun (WGS) entry which is preliminary data.</text>
</comment>
<dbReference type="EC" id="4.1.99.12" evidence="5"/>
<comment type="function">
    <text evidence="1 5">Catalyzes the conversion of D-ribulose 5-phosphate to formate and 3,4-dihydroxy-2-butanone 4-phosphate.</text>
</comment>
<keyword evidence="5" id="KW-0464">Manganese</keyword>
<accession>A0ABS0NLK0</accession>
<evidence type="ECO:0000313" key="6">
    <source>
        <dbReference type="EMBL" id="MBH5336075.1"/>
    </source>
</evidence>
<protein>
    <recommendedName>
        <fullName evidence="5">3,4-dihydroxy-2-butanone 4-phosphate synthase</fullName>
        <shortName evidence="5">DHBP synthase</shortName>
        <ecNumber evidence="5">4.1.99.12</ecNumber>
    </recommendedName>
</protein>
<reference evidence="6 7" key="1">
    <citation type="submission" date="2020-09" db="EMBL/GenBank/DDBJ databases">
        <title>Biosynthesis of the nuclear factor of activated T cells inhibitor NFAT-133 and its congeners in Streptomyces pactum.</title>
        <authorList>
            <person name="Zhou W."/>
            <person name="Posri P."/>
            <person name="Abugrain M.E."/>
            <person name="Weisberg A.J."/>
            <person name="Chang J.H."/>
            <person name="Mahmud T."/>
        </authorList>
    </citation>
    <scope>NUCLEOTIDE SEQUENCE [LARGE SCALE GENOMIC DNA]</scope>
    <source>
        <strain evidence="6 7">ATCC 27456</strain>
    </source>
</reference>
<comment type="cofactor">
    <cofactor evidence="5">
        <name>Mg(2+)</name>
        <dbReference type="ChEBI" id="CHEBI:18420"/>
    </cofactor>
    <cofactor evidence="5">
        <name>Mn(2+)</name>
        <dbReference type="ChEBI" id="CHEBI:29035"/>
    </cofactor>
    <text evidence="5">Binds 2 divalent metal cations per subunit. Magnesium or manganese.</text>
</comment>
<dbReference type="EMBL" id="JACYXC010000001">
    <property type="protein sequence ID" value="MBH5336075.1"/>
    <property type="molecule type" value="Genomic_DNA"/>
</dbReference>